<organism evidence="3 4">
    <name type="scientific">Scophthalmus maximus</name>
    <name type="common">Turbot</name>
    <name type="synonym">Psetta maxima</name>
    <dbReference type="NCBI Taxonomy" id="52904"/>
    <lineage>
        <taxon>Eukaryota</taxon>
        <taxon>Metazoa</taxon>
        <taxon>Chordata</taxon>
        <taxon>Craniata</taxon>
        <taxon>Vertebrata</taxon>
        <taxon>Euteleostomi</taxon>
        <taxon>Actinopterygii</taxon>
        <taxon>Neopterygii</taxon>
        <taxon>Teleostei</taxon>
        <taxon>Neoteleostei</taxon>
        <taxon>Acanthomorphata</taxon>
        <taxon>Carangaria</taxon>
        <taxon>Pleuronectiformes</taxon>
        <taxon>Pleuronectoidei</taxon>
        <taxon>Scophthalmidae</taxon>
        <taxon>Scophthalmus</taxon>
    </lineage>
</organism>
<feature type="compositionally biased region" description="Polar residues" evidence="2">
    <location>
        <begin position="673"/>
        <end position="682"/>
    </location>
</feature>
<dbReference type="PANTHER" id="PTHR16095:SF9">
    <property type="entry name" value="PROLINE AND SERINE-RICH PROTEIN 2"/>
    <property type="match status" value="1"/>
</dbReference>
<feature type="compositionally biased region" description="Polar residues" evidence="2">
    <location>
        <begin position="150"/>
        <end position="164"/>
    </location>
</feature>
<feature type="region of interest" description="Disordered" evidence="2">
    <location>
        <begin position="1"/>
        <end position="42"/>
    </location>
</feature>
<feature type="region of interest" description="Disordered" evidence="2">
    <location>
        <begin position="139"/>
        <end position="261"/>
    </location>
</feature>
<evidence type="ECO:0000256" key="1">
    <source>
        <dbReference type="ARBA" id="ARBA00022553"/>
    </source>
</evidence>
<reference evidence="3 4" key="1">
    <citation type="submission" date="2019-06" db="EMBL/GenBank/DDBJ databases">
        <title>Draft genomes of female and male turbot (Scophthalmus maximus).</title>
        <authorList>
            <person name="Xu H."/>
            <person name="Xu X.-W."/>
            <person name="Shao C."/>
            <person name="Chen S."/>
        </authorList>
    </citation>
    <scope>NUCLEOTIDE SEQUENCE [LARGE SCALE GENOMIC DNA]</scope>
    <source>
        <strain evidence="3">Ysfricsl-2016a</strain>
        <tissue evidence="3">Blood</tissue>
    </source>
</reference>
<evidence type="ECO:0000313" key="3">
    <source>
        <dbReference type="EMBL" id="KAF0029811.1"/>
    </source>
</evidence>
<feature type="region of interest" description="Disordered" evidence="2">
    <location>
        <begin position="354"/>
        <end position="500"/>
    </location>
</feature>
<feature type="compositionally biased region" description="Polar residues" evidence="2">
    <location>
        <begin position="605"/>
        <end position="618"/>
    </location>
</feature>
<accession>A0A6A4SF80</accession>
<feature type="compositionally biased region" description="Low complexity" evidence="2">
    <location>
        <begin position="423"/>
        <end position="436"/>
    </location>
</feature>
<dbReference type="Pfam" id="PF15385">
    <property type="entry name" value="SARG"/>
    <property type="match status" value="1"/>
</dbReference>
<feature type="compositionally biased region" description="Polar residues" evidence="2">
    <location>
        <begin position="203"/>
        <end position="213"/>
    </location>
</feature>
<feature type="region of interest" description="Disordered" evidence="2">
    <location>
        <begin position="289"/>
        <end position="319"/>
    </location>
</feature>
<keyword evidence="1" id="KW-0597">Phosphoprotein</keyword>
<dbReference type="AlphaFoldDB" id="A0A6A4SF80"/>
<sequence length="698" mass="75350">MFDSPTASCEWTAAEPAPERNRSRHTNGRTDGRTERLLTQTGADSEEVHLILAGRDQARPGVFFCPAAAAHLHELTSDPADRTMDSRLQPNPQLRYAINGGAGRSTRPNGDNTLQSLSQEEQECIRFFDDTIVSLEKSLKEEDHRRAGQARSTVVDGSQASSPHSGVAASSAMARPLSPKDQDIIDLVRPEPDLVPTKPPTFNPTSPDFQSMAATPESHFELKPRWGPMDNLPSEYNPPLPSGSYGPTDSHSSYHPPGSIPTPVLIAQKIAENQAGGTSNILPSSLRHVSLESEKPPSNSADPPFKQGPPTSSKPTRFPANISVIHSNKDHQNQSLANVHIHERRAQMLANLTGTPNPLLQEDAQQPVEQKERNTPTRSVSFRDPTPDKSRLEALSKLGLNRNRAMSGGTSIIPDSTLPSPLTGAETSAPPTTETTIKLPEANPASPPPSNIGRKTEILRTNSPRRPEERNPQTSPSPPAVTMSSYSPPPLENKASVAPPPEITSLEFNSYGGKSIVVNHSVSSRSEPVTTPTTPEPMVIPPALANPSEFNTYGGKTKVMSTAPVAVTRNDLPDILSSHMNKSQTLPAKSEPLPIEPNSYGGKSRTINPSSGFNRPSETPSKSFKPPAPTPAPRPARHSYHSPSTQQKAAQRSLSPEHKRRSGSLFRPEGITVQFSGRGASNESRKEALRKLGLLKDS</sequence>
<feature type="compositionally biased region" description="Low complexity" evidence="2">
    <location>
        <begin position="522"/>
        <end position="533"/>
    </location>
</feature>
<evidence type="ECO:0000256" key="2">
    <source>
        <dbReference type="SAM" id="MobiDB-lite"/>
    </source>
</evidence>
<feature type="compositionally biased region" description="Polar residues" evidence="2">
    <location>
        <begin position="408"/>
        <end position="420"/>
    </location>
</feature>
<comment type="caution">
    <text evidence="3">The sequence shown here is derived from an EMBL/GenBank/DDBJ whole genome shotgun (WGS) entry which is preliminary data.</text>
</comment>
<name>A0A6A4SF80_SCOMX</name>
<gene>
    <name evidence="3" type="ORF">F2P81_018916</name>
</gene>
<evidence type="ECO:0008006" key="5">
    <source>
        <dbReference type="Google" id="ProtNLM"/>
    </source>
</evidence>
<dbReference type="Proteomes" id="UP000438429">
    <property type="component" value="Unassembled WGS sequence"/>
</dbReference>
<feature type="compositionally biased region" description="Basic and acidic residues" evidence="2">
    <location>
        <begin position="178"/>
        <end position="192"/>
    </location>
</feature>
<feature type="compositionally biased region" description="Polar residues" evidence="2">
    <location>
        <begin position="641"/>
        <end position="654"/>
    </location>
</feature>
<evidence type="ECO:0000313" key="4">
    <source>
        <dbReference type="Proteomes" id="UP000438429"/>
    </source>
</evidence>
<feature type="region of interest" description="Disordered" evidence="2">
    <location>
        <begin position="582"/>
        <end position="686"/>
    </location>
</feature>
<protein>
    <recommendedName>
        <fullName evidence="5">Proline and serine-rich protein 2</fullName>
    </recommendedName>
</protein>
<dbReference type="PANTHER" id="PTHR16095">
    <property type="entry name" value="TRANSMEMBRANE PROTEIN 143 FAMILY MEMBER"/>
    <property type="match status" value="1"/>
</dbReference>
<feature type="compositionally biased region" description="Basic and acidic residues" evidence="2">
    <location>
        <begin position="385"/>
        <end position="394"/>
    </location>
</feature>
<proteinExistence type="predicted"/>
<feature type="compositionally biased region" description="Polar residues" evidence="2">
    <location>
        <begin position="354"/>
        <end position="368"/>
    </location>
</feature>
<dbReference type="EMBL" id="VEVO01000016">
    <property type="protein sequence ID" value="KAF0029811.1"/>
    <property type="molecule type" value="Genomic_DNA"/>
</dbReference>
<feature type="region of interest" description="Disordered" evidence="2">
    <location>
        <begin position="522"/>
        <end position="542"/>
    </location>
</feature>